<dbReference type="InterPro" id="IPR006881">
    <property type="entry name" value="RepA_C"/>
</dbReference>
<protein>
    <submittedName>
        <fullName evidence="1">Pirin</fullName>
    </submittedName>
</protein>
<reference evidence="2" key="1">
    <citation type="submission" date="2015-02" db="EMBL/GenBank/DDBJ databases">
        <authorList>
            <person name="Chooi Y.-H."/>
        </authorList>
    </citation>
    <scope>NUCLEOTIDE SEQUENCE [LARGE SCALE GENOMIC DNA]</scope>
    <source>
        <strain evidence="2">strain Y</strain>
    </source>
</reference>
<dbReference type="Proteomes" id="UP000033187">
    <property type="component" value="Chromosome 1"/>
</dbReference>
<gene>
    <name evidence="1" type="ORF">YBN1229_v1_0612</name>
</gene>
<dbReference type="Pfam" id="PF04796">
    <property type="entry name" value="RepA_C"/>
    <property type="match status" value="1"/>
</dbReference>
<dbReference type="EMBL" id="LN829119">
    <property type="protein sequence ID" value="CPR16025.1"/>
    <property type="molecule type" value="Genomic_DNA"/>
</dbReference>
<organism evidence="1 2">
    <name type="scientific">Candidatus Filomicrobium marinum</name>
    <dbReference type="NCBI Taxonomy" id="1608628"/>
    <lineage>
        <taxon>Bacteria</taxon>
        <taxon>Pseudomonadati</taxon>
        <taxon>Pseudomonadota</taxon>
        <taxon>Alphaproteobacteria</taxon>
        <taxon>Hyphomicrobiales</taxon>
        <taxon>Hyphomicrobiaceae</taxon>
        <taxon>Filomicrobium</taxon>
    </lineage>
</organism>
<keyword evidence="2" id="KW-1185">Reference proteome</keyword>
<evidence type="ECO:0000313" key="1">
    <source>
        <dbReference type="EMBL" id="CPR16025.1"/>
    </source>
</evidence>
<dbReference type="KEGG" id="fiy:BN1229_v1_0612"/>
<evidence type="ECO:0000313" key="2">
    <source>
        <dbReference type="Proteomes" id="UP000033187"/>
    </source>
</evidence>
<proteinExistence type="predicted"/>
<dbReference type="RefSeq" id="WP_046476488.1">
    <property type="nucleotide sequence ID" value="NZ_LN829118.1"/>
</dbReference>
<sequence>MTNVQPMLVDTQVRDPDLLQRLDQAGTFMREIVYKQCVEEQARRDALSAMPAMKRRRISTRRNLEENGAASRDNLSHIHSVLALCSLPYQQQPISVREWNRSQGRMKLSITAGKLTDPTNGDWVDMPLPYGSRARLLLLHVCSEAIRKNSPNIEIEDSLSAFIRAMGYPVTGGKHGTLTTFKQQINALAACSMRIGLWDGNNGSRTINTQPFTSLSMEMFTAAPNQRVLWPSKLSLSREFFDTLAAHALPINIHAARAFANSPRKLDLLFWLGYRLHSLKSKVSIPWDKLSEQWGSNYSRFNNFKRDFAKEIAEIKEVFPKLPVVLTEAGCTISPGSPEAIALPRKPLK</sequence>
<dbReference type="KEGG" id="fil:BN1229_v1_0610"/>
<accession>A0A0D6JB10</accession>
<name>A0A0D6JB10_9HYPH</name>
<dbReference type="AlphaFoldDB" id="A0A0D6JB10"/>
<dbReference type="OrthoDB" id="932750at2"/>